<sequence>MYASLHANPAFCEMAFGNHFPVRVWTDDEIYKVIQTHDILRCWIPRGMKNFAAGLYTPADNHAVLRIVEGDEYELLAGLDGQFLHTITWIGYAGVVRKRGVKRFIAETEKHNVRSSHALEKIGFVLSRAYYWKEPNELE</sequence>
<dbReference type="OrthoDB" id="630895at2759"/>
<reference evidence="1 2" key="1">
    <citation type="submission" date="2019-04" db="EMBL/GenBank/DDBJ databases">
        <title>Friends and foes A comparative genomics study of 23 Aspergillus species from section Flavi.</title>
        <authorList>
            <consortium name="DOE Joint Genome Institute"/>
            <person name="Kjaerbolling I."/>
            <person name="Vesth T."/>
            <person name="Frisvad J.C."/>
            <person name="Nybo J.L."/>
            <person name="Theobald S."/>
            <person name="Kildgaard S."/>
            <person name="Isbrandt T."/>
            <person name="Kuo A."/>
            <person name="Sato A."/>
            <person name="Lyhne E.K."/>
            <person name="Kogle M.E."/>
            <person name="Wiebenga A."/>
            <person name="Kun R.S."/>
            <person name="Lubbers R.J."/>
            <person name="Makela M.R."/>
            <person name="Barry K."/>
            <person name="Chovatia M."/>
            <person name="Clum A."/>
            <person name="Daum C."/>
            <person name="Haridas S."/>
            <person name="He G."/>
            <person name="LaButti K."/>
            <person name="Lipzen A."/>
            <person name="Mondo S."/>
            <person name="Riley R."/>
            <person name="Salamov A."/>
            <person name="Simmons B.A."/>
            <person name="Magnuson J.K."/>
            <person name="Henrissat B."/>
            <person name="Mortensen U.H."/>
            <person name="Larsen T.O."/>
            <person name="Devries R.P."/>
            <person name="Grigoriev I.V."/>
            <person name="Machida M."/>
            <person name="Baker S.E."/>
            <person name="Andersen M.R."/>
        </authorList>
    </citation>
    <scope>NUCLEOTIDE SEQUENCE [LARGE SCALE GENOMIC DNA]</scope>
    <source>
        <strain evidence="1 2">CBS 151.66</strain>
    </source>
</reference>
<dbReference type="AlphaFoldDB" id="A0A5N5WKB5"/>
<evidence type="ECO:0008006" key="3">
    <source>
        <dbReference type="Google" id="ProtNLM"/>
    </source>
</evidence>
<accession>A0A5N5WKB5</accession>
<dbReference type="Proteomes" id="UP000326565">
    <property type="component" value="Unassembled WGS sequence"/>
</dbReference>
<dbReference type="SUPFAM" id="SSF55729">
    <property type="entry name" value="Acyl-CoA N-acyltransferases (Nat)"/>
    <property type="match status" value="1"/>
</dbReference>
<name>A0A5N5WKB5_9EURO</name>
<gene>
    <name evidence="1" type="ORF">BDV29DRAFT_195341</name>
</gene>
<organism evidence="1 2">
    <name type="scientific">Aspergillus leporis</name>
    <dbReference type="NCBI Taxonomy" id="41062"/>
    <lineage>
        <taxon>Eukaryota</taxon>
        <taxon>Fungi</taxon>
        <taxon>Dikarya</taxon>
        <taxon>Ascomycota</taxon>
        <taxon>Pezizomycotina</taxon>
        <taxon>Eurotiomycetes</taxon>
        <taxon>Eurotiomycetidae</taxon>
        <taxon>Eurotiales</taxon>
        <taxon>Aspergillaceae</taxon>
        <taxon>Aspergillus</taxon>
        <taxon>Aspergillus subgen. Circumdati</taxon>
    </lineage>
</organism>
<dbReference type="EMBL" id="ML732369">
    <property type="protein sequence ID" value="KAB8068873.1"/>
    <property type="molecule type" value="Genomic_DNA"/>
</dbReference>
<dbReference type="InterPro" id="IPR016181">
    <property type="entry name" value="Acyl_CoA_acyltransferase"/>
</dbReference>
<evidence type="ECO:0000313" key="2">
    <source>
        <dbReference type="Proteomes" id="UP000326565"/>
    </source>
</evidence>
<protein>
    <recommendedName>
        <fullName evidence="3">N-acetyltransferase domain-containing protein</fullName>
    </recommendedName>
</protein>
<evidence type="ECO:0000313" key="1">
    <source>
        <dbReference type="EMBL" id="KAB8068873.1"/>
    </source>
</evidence>
<keyword evidence="2" id="KW-1185">Reference proteome</keyword>
<proteinExistence type="predicted"/>